<feature type="transmembrane region" description="Helical" evidence="1">
    <location>
        <begin position="6"/>
        <end position="25"/>
    </location>
</feature>
<proteinExistence type="predicted"/>
<accession>A0A223KQ96</accession>
<protein>
    <recommendedName>
        <fullName evidence="4">SdpI family protein</fullName>
    </recommendedName>
</protein>
<evidence type="ECO:0000256" key="1">
    <source>
        <dbReference type="SAM" id="Phobius"/>
    </source>
</evidence>
<evidence type="ECO:0000313" key="3">
    <source>
        <dbReference type="Proteomes" id="UP000215224"/>
    </source>
</evidence>
<keyword evidence="1" id="KW-1133">Transmembrane helix</keyword>
<dbReference type="Proteomes" id="UP000215224">
    <property type="component" value="Chromosome"/>
</dbReference>
<feature type="transmembrane region" description="Helical" evidence="1">
    <location>
        <begin position="71"/>
        <end position="88"/>
    </location>
</feature>
<organism evidence="2 3">
    <name type="scientific">Sutcliffiella cohnii</name>
    <dbReference type="NCBI Taxonomy" id="33932"/>
    <lineage>
        <taxon>Bacteria</taxon>
        <taxon>Bacillati</taxon>
        <taxon>Bacillota</taxon>
        <taxon>Bacilli</taxon>
        <taxon>Bacillales</taxon>
        <taxon>Bacillaceae</taxon>
        <taxon>Sutcliffiella</taxon>
    </lineage>
</organism>
<dbReference type="KEGG" id="bcoh:BC6307_10350"/>
<evidence type="ECO:0008006" key="4">
    <source>
        <dbReference type="Google" id="ProtNLM"/>
    </source>
</evidence>
<name>A0A223KQ96_9BACI</name>
<dbReference type="EMBL" id="CP018866">
    <property type="protein sequence ID" value="AST91652.1"/>
    <property type="molecule type" value="Genomic_DNA"/>
</dbReference>
<keyword evidence="1" id="KW-0472">Membrane</keyword>
<dbReference type="InterPro" id="IPR025962">
    <property type="entry name" value="SdpI/YhfL"/>
</dbReference>
<reference evidence="2 3" key="1">
    <citation type="submission" date="2016-12" db="EMBL/GenBank/DDBJ databases">
        <title>The whole genome sequencing and assembly of Bacillus cohnii DSM 6307T strain.</title>
        <authorList>
            <person name="Lee Y.-J."/>
            <person name="Yi H."/>
            <person name="Bahn Y.-S."/>
            <person name="Kim J.F."/>
            <person name="Lee D.-W."/>
        </authorList>
    </citation>
    <scope>NUCLEOTIDE SEQUENCE [LARGE SCALE GENOMIC DNA]</scope>
    <source>
        <strain evidence="2 3">DSM 6307</strain>
    </source>
</reference>
<dbReference type="RefSeq" id="WP_066414246.1">
    <property type="nucleotide sequence ID" value="NZ_CP018866.1"/>
</dbReference>
<dbReference type="AlphaFoldDB" id="A0A223KQ96"/>
<evidence type="ECO:0000313" key="2">
    <source>
        <dbReference type="EMBL" id="AST91652.1"/>
    </source>
</evidence>
<sequence>MEDILLGFILFMAGLVLFTFPPKRINSFYGYRTHNSMKNINNWKTANQFSSKLLMLIGLVLSMVGYFTSPIWALVTLVPLIGILFLLVEWRISK</sequence>
<gene>
    <name evidence="2" type="ORF">BC6307_10350</name>
</gene>
<feature type="transmembrane region" description="Helical" evidence="1">
    <location>
        <begin position="46"/>
        <end position="65"/>
    </location>
</feature>
<keyword evidence="3" id="KW-1185">Reference proteome</keyword>
<keyword evidence="1" id="KW-0812">Transmembrane</keyword>
<dbReference type="Pfam" id="PF13630">
    <property type="entry name" value="SdpI"/>
    <property type="match status" value="1"/>
</dbReference>